<dbReference type="InterPro" id="IPR018584">
    <property type="entry name" value="GT87"/>
</dbReference>
<evidence type="ECO:0000256" key="6">
    <source>
        <dbReference type="ARBA" id="ARBA00023136"/>
    </source>
</evidence>
<feature type="transmembrane region" description="Helical" evidence="8">
    <location>
        <begin position="99"/>
        <end position="120"/>
    </location>
</feature>
<dbReference type="Pfam" id="PF09594">
    <property type="entry name" value="GT87"/>
    <property type="match status" value="1"/>
</dbReference>
<comment type="caution">
    <text evidence="9">The sequence shown here is derived from an EMBL/GenBank/DDBJ whole genome shotgun (WGS) entry which is preliminary data.</text>
</comment>
<sequence length="392" mass="43509">MHTYPVKESFSLCENTPVLRYFEVFFASPRRALLTFIALHSAVLLLIPREPAFQVEIFRDYAVKLFSGLLPYADFAYEYPPLSLIILALPGPFADYPVLYAFLFGLEMLLLDVLILYCLSRIGTRPVILYGVGFLLFWRLPFIRHDLAMVAATAAGAALLLRGRALWAGFLWGLGGALKLYPMVAAPALAFGAGLREAIKRWAVAGAVFVLGIAWGFAAFGTETVYFLTYHADRPAMVESIPANIQLLLPEHEVIHSYGSFNVVGPWSGPLVGLFEAIQIATVGIALLAGFLRRDAVFGAAAAIFAFAVFGKVLSPHFLLWPLPLLALCRFRHERLTWGLYFAAIALTTFINGEYWAIEGNLPYFTFLLTVRNLLLLPLFVLILLPQKEKKG</sequence>
<feature type="transmembrane region" description="Helical" evidence="8">
    <location>
        <begin position="127"/>
        <end position="145"/>
    </location>
</feature>
<feature type="transmembrane region" description="Helical" evidence="8">
    <location>
        <begin position="61"/>
        <end position="79"/>
    </location>
</feature>
<evidence type="ECO:0000256" key="7">
    <source>
        <dbReference type="ARBA" id="ARBA00024033"/>
    </source>
</evidence>
<keyword evidence="3" id="KW-0808">Transferase</keyword>
<reference evidence="9 10" key="1">
    <citation type="submission" date="2019-03" db="EMBL/GenBank/DDBJ databases">
        <title>Whole genome sequence of a novel Rubrobacter taiwanensis strain, isolated from Yellowstone National Park.</title>
        <authorList>
            <person name="Freed S."/>
            <person name="Ramaley R.F."/>
            <person name="Kyndt J.A."/>
        </authorList>
    </citation>
    <scope>NUCLEOTIDE SEQUENCE [LARGE SCALE GENOMIC DNA]</scope>
    <source>
        <strain evidence="9 10">Yellowstone</strain>
    </source>
</reference>
<keyword evidence="2" id="KW-1003">Cell membrane</keyword>
<dbReference type="AlphaFoldDB" id="A0A4R1BER8"/>
<evidence type="ECO:0000313" key="9">
    <source>
        <dbReference type="EMBL" id="TCJ15665.1"/>
    </source>
</evidence>
<comment type="similarity">
    <text evidence="7">Belongs to the glycosyltransferase 87 family.</text>
</comment>
<keyword evidence="6 8" id="KW-0472">Membrane</keyword>
<dbReference type="Proteomes" id="UP000295244">
    <property type="component" value="Unassembled WGS sequence"/>
</dbReference>
<name>A0A4R1BER8_9ACTN</name>
<accession>A0A4R1BER8</accession>
<dbReference type="GO" id="GO:0005886">
    <property type="term" value="C:plasma membrane"/>
    <property type="evidence" value="ECO:0007669"/>
    <property type="project" value="UniProtKB-SubCell"/>
</dbReference>
<evidence type="ECO:0000256" key="5">
    <source>
        <dbReference type="ARBA" id="ARBA00022989"/>
    </source>
</evidence>
<dbReference type="EMBL" id="SKBU01000023">
    <property type="protein sequence ID" value="TCJ15665.1"/>
    <property type="molecule type" value="Genomic_DNA"/>
</dbReference>
<keyword evidence="5 8" id="KW-1133">Transmembrane helix</keyword>
<feature type="transmembrane region" description="Helical" evidence="8">
    <location>
        <begin position="364"/>
        <end position="385"/>
    </location>
</feature>
<protein>
    <submittedName>
        <fullName evidence="9">DUF2029 domain-containing protein</fullName>
    </submittedName>
</protein>
<evidence type="ECO:0000256" key="3">
    <source>
        <dbReference type="ARBA" id="ARBA00022679"/>
    </source>
</evidence>
<comment type="subcellular location">
    <subcellularLocation>
        <location evidence="1">Cell membrane</location>
        <topology evidence="1">Multi-pass membrane protein</topology>
    </subcellularLocation>
</comment>
<dbReference type="OrthoDB" id="5243511at2"/>
<feature type="transmembrane region" description="Helical" evidence="8">
    <location>
        <begin position="336"/>
        <end position="358"/>
    </location>
</feature>
<dbReference type="GO" id="GO:0016758">
    <property type="term" value="F:hexosyltransferase activity"/>
    <property type="evidence" value="ECO:0007669"/>
    <property type="project" value="InterPro"/>
</dbReference>
<keyword evidence="10" id="KW-1185">Reference proteome</keyword>
<evidence type="ECO:0000256" key="1">
    <source>
        <dbReference type="ARBA" id="ARBA00004651"/>
    </source>
</evidence>
<feature type="transmembrane region" description="Helical" evidence="8">
    <location>
        <begin position="165"/>
        <end position="190"/>
    </location>
</feature>
<evidence type="ECO:0000256" key="8">
    <source>
        <dbReference type="SAM" id="Phobius"/>
    </source>
</evidence>
<evidence type="ECO:0000256" key="2">
    <source>
        <dbReference type="ARBA" id="ARBA00022475"/>
    </source>
</evidence>
<keyword evidence="4 8" id="KW-0812">Transmembrane</keyword>
<feature type="transmembrane region" description="Helical" evidence="8">
    <location>
        <begin position="202"/>
        <end position="220"/>
    </location>
</feature>
<proteinExistence type="inferred from homology"/>
<evidence type="ECO:0000313" key="10">
    <source>
        <dbReference type="Proteomes" id="UP000295244"/>
    </source>
</evidence>
<feature type="transmembrane region" description="Helical" evidence="8">
    <location>
        <begin position="296"/>
        <end position="315"/>
    </location>
</feature>
<feature type="transmembrane region" description="Helical" evidence="8">
    <location>
        <begin position="32"/>
        <end position="49"/>
    </location>
</feature>
<gene>
    <name evidence="9" type="ORF">E0L93_12685</name>
</gene>
<organism evidence="9 10">
    <name type="scientific">Rubrobacter taiwanensis</name>
    <dbReference type="NCBI Taxonomy" id="185139"/>
    <lineage>
        <taxon>Bacteria</taxon>
        <taxon>Bacillati</taxon>
        <taxon>Actinomycetota</taxon>
        <taxon>Rubrobacteria</taxon>
        <taxon>Rubrobacterales</taxon>
        <taxon>Rubrobacteraceae</taxon>
        <taxon>Rubrobacter</taxon>
    </lineage>
</organism>
<evidence type="ECO:0000256" key="4">
    <source>
        <dbReference type="ARBA" id="ARBA00022692"/>
    </source>
</evidence>